<dbReference type="RefSeq" id="WP_007547468.1">
    <property type="nucleotide sequence ID" value="NZ_ABZS01000127.1"/>
</dbReference>
<name>C4FL05_9AQUI</name>
<keyword evidence="1" id="KW-0732">Signal</keyword>
<proteinExistence type="predicted"/>
<evidence type="ECO:0000313" key="3">
    <source>
        <dbReference type="Proteomes" id="UP000005540"/>
    </source>
</evidence>
<protein>
    <submittedName>
        <fullName evidence="2">Putative lipoprotein</fullName>
    </submittedName>
</protein>
<reference evidence="2 3" key="1">
    <citation type="submission" date="2009-04" db="EMBL/GenBank/DDBJ databases">
        <authorList>
            <person name="Reysenbach A.-L."/>
            <person name="Heidelberg J.F."/>
            <person name="Nelson W.C."/>
        </authorList>
    </citation>
    <scope>NUCLEOTIDE SEQUENCE [LARGE SCALE GENOMIC DNA]</scope>
    <source>
        <strain evidence="2 3">SS-5</strain>
    </source>
</reference>
<evidence type="ECO:0000313" key="2">
    <source>
        <dbReference type="EMBL" id="EEP60244.1"/>
    </source>
</evidence>
<dbReference type="PROSITE" id="PS51257">
    <property type="entry name" value="PROKAR_LIPOPROTEIN"/>
    <property type="match status" value="1"/>
</dbReference>
<gene>
    <name evidence="2" type="ORF">SULYE_1259</name>
</gene>
<dbReference type="Proteomes" id="UP000005540">
    <property type="component" value="Unassembled WGS sequence"/>
</dbReference>
<accession>C4FL05</accession>
<dbReference type="OrthoDB" id="15039at2"/>
<evidence type="ECO:0000256" key="1">
    <source>
        <dbReference type="SAM" id="SignalP"/>
    </source>
</evidence>
<organism evidence="2 3">
    <name type="scientific">Sulfurihydrogenibium yellowstonense SS-5</name>
    <dbReference type="NCBI Taxonomy" id="432331"/>
    <lineage>
        <taxon>Bacteria</taxon>
        <taxon>Pseudomonadati</taxon>
        <taxon>Aquificota</taxon>
        <taxon>Aquificia</taxon>
        <taxon>Aquificales</taxon>
        <taxon>Hydrogenothermaceae</taxon>
        <taxon>Sulfurihydrogenibium</taxon>
    </lineage>
</organism>
<comment type="caution">
    <text evidence="2">The sequence shown here is derived from an EMBL/GenBank/DDBJ whole genome shotgun (WGS) entry which is preliminary data.</text>
</comment>
<feature type="signal peptide" evidence="1">
    <location>
        <begin position="1"/>
        <end position="22"/>
    </location>
</feature>
<keyword evidence="2" id="KW-0449">Lipoprotein</keyword>
<feature type="chain" id="PRO_5002936261" evidence="1">
    <location>
        <begin position="23"/>
        <end position="137"/>
    </location>
</feature>
<keyword evidence="3" id="KW-1185">Reference proteome</keyword>
<sequence length="137" mass="15680">MKKIIFLSGLLTSLILSSCASNEIVIQPNAPVSFVAKTERKGDYSFIIPSNFQLIENESLIFESENIYRAYLIYKGEGYIQDLVNFYDREMPKAGWKKISALIGKDAILAFQKDNQIIVIKIQYGLTNTYLRMLLTR</sequence>
<dbReference type="EMBL" id="ABZS01000127">
    <property type="protein sequence ID" value="EEP60244.1"/>
    <property type="molecule type" value="Genomic_DNA"/>
</dbReference>
<dbReference type="AlphaFoldDB" id="C4FL05"/>